<evidence type="ECO:0000313" key="2">
    <source>
        <dbReference type="Proteomes" id="UP000788993"/>
    </source>
</evidence>
<dbReference type="Proteomes" id="UP000788993">
    <property type="component" value="Unassembled WGS sequence"/>
</dbReference>
<reference evidence="1" key="2">
    <citation type="submission" date="2021-01" db="EMBL/GenBank/DDBJ databases">
        <authorList>
            <person name="Schikora-Tamarit M.A."/>
        </authorList>
    </citation>
    <scope>NUCLEOTIDE SEQUENCE</scope>
    <source>
        <strain evidence="1">NCAIM Y.01608</strain>
    </source>
</reference>
<comment type="caution">
    <text evidence="1">The sequence shown here is derived from an EMBL/GenBank/DDBJ whole genome shotgun (WGS) entry which is preliminary data.</text>
</comment>
<accession>A0A9P8NT26</accession>
<dbReference type="InterPro" id="IPR032675">
    <property type="entry name" value="LRR_dom_sf"/>
</dbReference>
<dbReference type="Gene3D" id="3.80.10.10">
    <property type="entry name" value="Ribonuclease Inhibitor"/>
    <property type="match status" value="2"/>
</dbReference>
<protein>
    <recommendedName>
        <fullName evidence="3">F-box domain-containing protein</fullName>
    </recommendedName>
</protein>
<dbReference type="OrthoDB" id="9994419at2759"/>
<dbReference type="GO" id="GO:0019005">
    <property type="term" value="C:SCF ubiquitin ligase complex"/>
    <property type="evidence" value="ECO:0007669"/>
    <property type="project" value="TreeGrafter"/>
</dbReference>
<gene>
    <name evidence="1" type="ORF">OGATHE_005888</name>
</gene>
<dbReference type="PANTHER" id="PTHR13318:SF95">
    <property type="entry name" value="F-BOX PROTEIN YLR352W"/>
    <property type="match status" value="1"/>
</dbReference>
<organism evidence="1 2">
    <name type="scientific">Ogataea polymorpha</name>
    <dbReference type="NCBI Taxonomy" id="460523"/>
    <lineage>
        <taxon>Eukaryota</taxon>
        <taxon>Fungi</taxon>
        <taxon>Dikarya</taxon>
        <taxon>Ascomycota</taxon>
        <taxon>Saccharomycotina</taxon>
        <taxon>Pichiomycetes</taxon>
        <taxon>Pichiales</taxon>
        <taxon>Pichiaceae</taxon>
        <taxon>Ogataea</taxon>
    </lineage>
</organism>
<evidence type="ECO:0000313" key="1">
    <source>
        <dbReference type="EMBL" id="KAH3659843.1"/>
    </source>
</evidence>
<name>A0A9P8NT26_9ASCO</name>
<dbReference type="EMBL" id="JAEUBD010001504">
    <property type="protein sequence ID" value="KAH3659843.1"/>
    <property type="molecule type" value="Genomic_DNA"/>
</dbReference>
<evidence type="ECO:0008006" key="3">
    <source>
        <dbReference type="Google" id="ProtNLM"/>
    </source>
</evidence>
<dbReference type="GO" id="GO:0031146">
    <property type="term" value="P:SCF-dependent proteasomal ubiquitin-dependent protein catabolic process"/>
    <property type="evidence" value="ECO:0007669"/>
    <property type="project" value="TreeGrafter"/>
</dbReference>
<dbReference type="SUPFAM" id="SSF52047">
    <property type="entry name" value="RNI-like"/>
    <property type="match status" value="1"/>
</dbReference>
<reference evidence="1" key="1">
    <citation type="journal article" date="2021" name="Open Biol.">
        <title>Shared evolutionary footprints suggest mitochondrial oxidative damage underlies multiple complex I losses in fungi.</title>
        <authorList>
            <person name="Schikora-Tamarit M.A."/>
            <person name="Marcet-Houben M."/>
            <person name="Nosek J."/>
            <person name="Gabaldon T."/>
        </authorList>
    </citation>
    <scope>NUCLEOTIDE SEQUENCE</scope>
    <source>
        <strain evidence="1">NCAIM Y.01608</strain>
    </source>
</reference>
<proteinExistence type="predicted"/>
<sequence length="539" mass="61331">MTTLELNSAQELIFGGIPESANTPNEFFLAQQQKLDQLDALSPLPYELLDKIIGYVYYNDTDKIYSLNANTKDFCRSISLVNSAFYLLSLKYVFRYANFTRSIFFDRFLRNLQKNNILGSYVKFLDFSEFTSVGLGRTGQMMQEIQMVTHKTILQCLELTPNLTEFLASESIEGDIDGMVVDHLFNKLPKLEAVDFCGSSGIGFSQSFANLHIFPNSNVKNLSFHECTDLTNEAFTSILRNLTALERLDLSHTQVTIQTLNESLQESARLTHLSIARCSRLGAARHLIEFLTKHPAVNNDSLLWLNLQVDTNIASPFNTNTLTFLLGNMNASNLRYLNLAGVDVEPKHLMLIAERFPALESLVIAHSQLSIDDLLLVLSSLHNLKFIDLTGNKNITRWSLDNNQLLTCCPTLQAIEVDYKVVDLLDDTTGKLRVYNNGALEIWKTYNDNGKGRRAWVFKLNELQLKKELNGQSLNFNNNLVYFDINTGRKIMQKIERPAFLKYASRKINCSKGLFQNDELAFPGEFTERGIYKYYSLNK</sequence>
<dbReference type="AlphaFoldDB" id="A0A9P8NT26"/>
<keyword evidence="2" id="KW-1185">Reference proteome</keyword>
<dbReference type="PANTHER" id="PTHR13318">
    <property type="entry name" value="PARTNER OF PAIRED, ISOFORM B-RELATED"/>
    <property type="match status" value="1"/>
</dbReference>